<dbReference type="InterPro" id="IPR058099">
    <property type="entry name" value="T3SS_XAC0095_dom"/>
</dbReference>
<evidence type="ECO:0000313" key="3">
    <source>
        <dbReference type="Proteomes" id="UP001430193"/>
    </source>
</evidence>
<dbReference type="Pfam" id="PF26642">
    <property type="entry name" value="XAC0095_dom"/>
    <property type="match status" value="1"/>
</dbReference>
<feature type="domain" description="XAC0095-like" evidence="1">
    <location>
        <begin position="13"/>
        <end position="76"/>
    </location>
</feature>
<comment type="caution">
    <text evidence="2">The sequence shown here is derived from an EMBL/GenBank/DDBJ whole genome shotgun (WGS) entry which is preliminary data.</text>
</comment>
<dbReference type="NCBIfam" id="NF047335">
    <property type="entry name" value="T3SS_XAC0095"/>
    <property type="match status" value="1"/>
</dbReference>
<evidence type="ECO:0000259" key="1">
    <source>
        <dbReference type="Pfam" id="PF26642"/>
    </source>
</evidence>
<dbReference type="EMBL" id="JADIKF010000033">
    <property type="protein sequence ID" value="MBM7128427.1"/>
    <property type="molecule type" value="Genomic_DNA"/>
</dbReference>
<organism evidence="2 3">
    <name type="scientific">Dyella mobilis</name>
    <dbReference type="NCBI Taxonomy" id="1849582"/>
    <lineage>
        <taxon>Bacteria</taxon>
        <taxon>Pseudomonadati</taxon>
        <taxon>Pseudomonadota</taxon>
        <taxon>Gammaproteobacteria</taxon>
        <taxon>Lysobacterales</taxon>
        <taxon>Rhodanobacteraceae</taxon>
        <taxon>Dyella</taxon>
    </lineage>
</organism>
<reference evidence="2" key="1">
    <citation type="submission" date="2020-10" db="EMBL/GenBank/DDBJ databases">
        <title>Phylogeny of dyella-like bacteria.</title>
        <authorList>
            <person name="Fu J."/>
        </authorList>
    </citation>
    <scope>NUCLEOTIDE SEQUENCE</scope>
    <source>
        <strain evidence="2">DHON07</strain>
    </source>
</reference>
<evidence type="ECO:0000313" key="2">
    <source>
        <dbReference type="EMBL" id="MBM7128427.1"/>
    </source>
</evidence>
<dbReference type="Proteomes" id="UP001430193">
    <property type="component" value="Unassembled WGS sequence"/>
</dbReference>
<protein>
    <recommendedName>
        <fullName evidence="1">XAC0095-like domain-containing protein</fullName>
    </recommendedName>
</protein>
<accession>A0ABS2KCC9</accession>
<gene>
    <name evidence="2" type="ORF">ISS99_02740</name>
</gene>
<name>A0ABS2KCC9_9GAMM</name>
<proteinExistence type="predicted"/>
<dbReference type="RefSeq" id="WP_204630046.1">
    <property type="nucleotide sequence ID" value="NZ_BSOC01000009.1"/>
</dbReference>
<sequence length="89" mass="10275">MNDLDETPQQGLNYTLSEETHHKLEYIRDQLYMMAAMVLVITQEEEDHPLEMQRGSLGSCFMNFGTLVDEVLDAVTRPYVQGRQGTRTH</sequence>
<keyword evidence="3" id="KW-1185">Reference proteome</keyword>